<evidence type="ECO:0000313" key="3">
    <source>
        <dbReference type="Proteomes" id="UP001575622"/>
    </source>
</evidence>
<sequence>MDNLLNPSTFIGALLVGVLASLIVAFLPIDKKKKAVSNNNSIKQVGDKNVAIQNSKLEVIITDEER</sequence>
<evidence type="ECO:0008006" key="4">
    <source>
        <dbReference type="Google" id="ProtNLM"/>
    </source>
</evidence>
<dbReference type="RefSeq" id="WP_216791163.1">
    <property type="nucleotide sequence ID" value="NZ_JAHNZO010000004.1"/>
</dbReference>
<evidence type="ECO:0000256" key="1">
    <source>
        <dbReference type="SAM" id="Phobius"/>
    </source>
</evidence>
<keyword evidence="3" id="KW-1185">Reference proteome</keyword>
<reference evidence="2 3" key="1">
    <citation type="submission" date="2024-09" db="EMBL/GenBank/DDBJ databases">
        <authorList>
            <person name="Makale K.P.P."/>
            <person name="Makhzoum A."/>
            <person name="Rantong G."/>
            <person name="Rahube T.O."/>
        </authorList>
    </citation>
    <scope>NUCLEOTIDE SEQUENCE [LARGE SCALE GENOMIC DNA]</scope>
    <source>
        <strain evidence="2 3">KM_D13</strain>
    </source>
</reference>
<keyword evidence="1" id="KW-0472">Membrane</keyword>
<evidence type="ECO:0000313" key="2">
    <source>
        <dbReference type="EMBL" id="MFB0843446.1"/>
    </source>
</evidence>
<protein>
    <recommendedName>
        <fullName evidence="4">YtxH domain-containing protein</fullName>
    </recommendedName>
</protein>
<keyword evidence="1" id="KW-1133">Transmembrane helix</keyword>
<dbReference type="Proteomes" id="UP001575622">
    <property type="component" value="Unassembled WGS sequence"/>
</dbReference>
<dbReference type="EMBL" id="JBHDLN010000006">
    <property type="protein sequence ID" value="MFB0843446.1"/>
    <property type="molecule type" value="Genomic_DNA"/>
</dbReference>
<name>A0ABV4V435_9BACL</name>
<keyword evidence="1" id="KW-0812">Transmembrane</keyword>
<feature type="transmembrane region" description="Helical" evidence="1">
    <location>
        <begin position="6"/>
        <end position="27"/>
    </location>
</feature>
<gene>
    <name evidence="2" type="ORF">ACEU3E_14800</name>
</gene>
<proteinExistence type="predicted"/>
<organism evidence="2 3">
    <name type="scientific">Paenibacillus oleatilyticus</name>
    <dbReference type="NCBI Taxonomy" id="2594886"/>
    <lineage>
        <taxon>Bacteria</taxon>
        <taxon>Bacillati</taxon>
        <taxon>Bacillota</taxon>
        <taxon>Bacilli</taxon>
        <taxon>Bacillales</taxon>
        <taxon>Paenibacillaceae</taxon>
        <taxon>Paenibacillus</taxon>
    </lineage>
</organism>
<comment type="caution">
    <text evidence="2">The sequence shown here is derived from an EMBL/GenBank/DDBJ whole genome shotgun (WGS) entry which is preliminary data.</text>
</comment>
<accession>A0ABV4V435</accession>